<evidence type="ECO:0000313" key="3">
    <source>
        <dbReference type="Proteomes" id="UP001595765"/>
    </source>
</evidence>
<dbReference type="SMART" id="SM00331">
    <property type="entry name" value="PP2C_SIG"/>
    <property type="match status" value="1"/>
</dbReference>
<dbReference type="InterPro" id="IPR001932">
    <property type="entry name" value="PPM-type_phosphatase-like_dom"/>
</dbReference>
<name>A0ABV8HGQ5_9ACTN</name>
<comment type="caution">
    <text evidence="2">The sequence shown here is derived from an EMBL/GenBank/DDBJ whole genome shotgun (WGS) entry which is preliminary data.</text>
</comment>
<evidence type="ECO:0000259" key="1">
    <source>
        <dbReference type="SMART" id="SM00331"/>
    </source>
</evidence>
<dbReference type="EMBL" id="JBHSBB010000007">
    <property type="protein sequence ID" value="MFC4031095.1"/>
    <property type="molecule type" value="Genomic_DNA"/>
</dbReference>
<dbReference type="Proteomes" id="UP001595765">
    <property type="component" value="Unassembled WGS sequence"/>
</dbReference>
<proteinExistence type="predicted"/>
<gene>
    <name evidence="2" type="ORF">ACFO3J_06375</name>
</gene>
<accession>A0ABV8HGQ5</accession>
<sequence length="347" mass="35793">MNTGAVTEAGDVVWLRVGEAMPSAARREAALLADRIGLGQGRANDLALAVTEAATNLQRHSDDGALALRIERQGVRAGVEFLALDSGPGIGDIRAALMDGHSTGGTLGLGLGAINRLADVFGIHSLPGRGTALLARFYPREAGAPQAAAHPEVGGLTRPISGEELCGDTWAAREETTADGVVDTLVMMCDGLGHGPLAARVADTARLAFRESRATDPAGIVRDLHVRLKGSRGAAVAVARVDRARRRVTLSGAGNISGFVLGAQSRQTLLSTPGIVGHSISRLQTFEADLPPGSALVLHSDGLSNRWVPADFPGLLAHGPVLIAGQLLWQAGTRGDDAGIVVVKVDA</sequence>
<dbReference type="InterPro" id="IPR036457">
    <property type="entry name" value="PPM-type-like_dom_sf"/>
</dbReference>
<feature type="domain" description="PPM-type phosphatase" evidence="1">
    <location>
        <begin position="161"/>
        <end position="345"/>
    </location>
</feature>
<dbReference type="Pfam" id="PF13581">
    <property type="entry name" value="HATPase_c_2"/>
    <property type="match status" value="1"/>
</dbReference>
<dbReference type="InterPro" id="IPR036890">
    <property type="entry name" value="HATPase_C_sf"/>
</dbReference>
<dbReference type="Gene3D" id="3.60.40.10">
    <property type="entry name" value="PPM-type phosphatase domain"/>
    <property type="match status" value="1"/>
</dbReference>
<dbReference type="SUPFAM" id="SSF55874">
    <property type="entry name" value="ATPase domain of HSP90 chaperone/DNA topoisomerase II/histidine kinase"/>
    <property type="match status" value="1"/>
</dbReference>
<dbReference type="PANTHER" id="PTHR35801:SF1">
    <property type="entry name" value="PHOSPHOSERINE PHOSPHATASE RSBX"/>
    <property type="match status" value="1"/>
</dbReference>
<reference evidence="3" key="1">
    <citation type="journal article" date="2019" name="Int. J. Syst. Evol. Microbiol.">
        <title>The Global Catalogue of Microorganisms (GCM) 10K type strain sequencing project: providing services to taxonomists for standard genome sequencing and annotation.</title>
        <authorList>
            <consortium name="The Broad Institute Genomics Platform"/>
            <consortium name="The Broad Institute Genome Sequencing Center for Infectious Disease"/>
            <person name="Wu L."/>
            <person name="Ma J."/>
        </authorList>
    </citation>
    <scope>NUCLEOTIDE SEQUENCE [LARGE SCALE GENOMIC DNA]</scope>
    <source>
        <strain evidence="3">CGMCC 4.7237</strain>
    </source>
</reference>
<organism evidence="2 3">
    <name type="scientific">Streptomyces polygonati</name>
    <dbReference type="NCBI Taxonomy" id="1617087"/>
    <lineage>
        <taxon>Bacteria</taxon>
        <taxon>Bacillati</taxon>
        <taxon>Actinomycetota</taxon>
        <taxon>Actinomycetes</taxon>
        <taxon>Kitasatosporales</taxon>
        <taxon>Streptomycetaceae</taxon>
        <taxon>Streptomyces</taxon>
    </lineage>
</organism>
<dbReference type="Pfam" id="PF07228">
    <property type="entry name" value="SpoIIE"/>
    <property type="match status" value="1"/>
</dbReference>
<evidence type="ECO:0000313" key="2">
    <source>
        <dbReference type="EMBL" id="MFC4031095.1"/>
    </source>
</evidence>
<dbReference type="RefSeq" id="WP_386427777.1">
    <property type="nucleotide sequence ID" value="NZ_JBHSBB010000007.1"/>
</dbReference>
<keyword evidence="3" id="KW-1185">Reference proteome</keyword>
<dbReference type="SUPFAM" id="SSF81606">
    <property type="entry name" value="PP2C-like"/>
    <property type="match status" value="1"/>
</dbReference>
<dbReference type="PANTHER" id="PTHR35801">
    <property type="entry name" value="PHOSPHOSERINE PHOSPHATASE RSBX"/>
    <property type="match status" value="1"/>
</dbReference>
<dbReference type="InterPro" id="IPR003594">
    <property type="entry name" value="HATPase_dom"/>
</dbReference>
<protein>
    <submittedName>
        <fullName evidence="2">SpoIIE family protein phosphatase</fullName>
    </submittedName>
</protein>
<dbReference type="InterPro" id="IPR039248">
    <property type="entry name" value="Ptase_RsbX"/>
</dbReference>
<dbReference type="Gene3D" id="3.30.565.10">
    <property type="entry name" value="Histidine kinase-like ATPase, C-terminal domain"/>
    <property type="match status" value="1"/>
</dbReference>